<name>A0AAF5RTJ1_WUCBA</name>
<feature type="compositionally biased region" description="Polar residues" evidence="1">
    <location>
        <begin position="44"/>
        <end position="53"/>
    </location>
</feature>
<sequence length="543" mass="60680">MENLQSKRIYFDAEDRPPPSYWHSETQMQPSDDNNLKISHENENFSSLSSSKQIKTKIDPKEWLKAPEFVPRSKQTLDESFHPDGMIFANNLPINNSTNGIILPNHILRQQLQAHVLVATAAGMPFSPVRTILDLPQPIISAQNMVPFAIGQSAPYFIRTVIATPSQQPQPPPQPQLQPSPPSLSSGATRIRFPIPSFNQTALALRALTMVPPGYSANITHINSGIGPPIPAVILKKKRRKRHRRLKVNLSSATEQVNGGSFCNGLEVPGGESTQTQLQATSSEPDLNKKSLSEQPSTEDASNSEMHPLGGSCPDLSNSQLLLWDNYLFDTIMNETNNMINEENANALTVDPMQQSEYEIASRPVLAAMDSALHADGIYSKNVRQLDRFLQGDGSNIEDSLSEDGLVERLRDRFENQFLDSPASTTRSLKAEFEELSFRPTISKYGYPQADFSSFQIATFNPQHNTTTSSILKSKKIDRHIEEDYFERGHIRLNAFTGNDDLALSDSELPQLSRLQQLQWAIQQNTKYYTDLATPKNMCCNIM</sequence>
<feature type="compositionally biased region" description="Pro residues" evidence="1">
    <location>
        <begin position="168"/>
        <end position="182"/>
    </location>
</feature>
<evidence type="ECO:0000313" key="2">
    <source>
        <dbReference type="Proteomes" id="UP000093561"/>
    </source>
</evidence>
<dbReference type="AlphaFoldDB" id="A0AAF5RTJ1"/>
<evidence type="ECO:0000313" key="3">
    <source>
        <dbReference type="WBParaSite" id="mrna-Wban_01368"/>
    </source>
</evidence>
<reference evidence="3" key="3">
    <citation type="submission" date="2024-02" db="UniProtKB">
        <authorList>
            <consortium name="WormBaseParasite"/>
        </authorList>
    </citation>
    <scope>IDENTIFICATION</scope>
    <source>
        <strain evidence="3">pt0022</strain>
    </source>
</reference>
<protein>
    <submittedName>
        <fullName evidence="3">Uncharacterized protein</fullName>
    </submittedName>
</protein>
<reference evidence="2" key="1">
    <citation type="submission" date="2015-03" db="EMBL/GenBank/DDBJ databases">
        <title>Wuchereria bancrofti Genome Sequencing Papua New Guinea Strain.</title>
        <authorList>
            <person name="Small S.T."/>
            <person name="Serre D."/>
            <person name="Zimmerman P.A."/>
        </authorList>
    </citation>
    <scope>NUCLEOTIDE SEQUENCE [LARGE SCALE GENOMIC DNA]</scope>
    <source>
        <strain evidence="2">pt0022</strain>
    </source>
</reference>
<feature type="compositionally biased region" description="Polar residues" evidence="1">
    <location>
        <begin position="272"/>
        <end position="285"/>
    </location>
</feature>
<feature type="region of interest" description="Disordered" evidence="1">
    <location>
        <begin position="259"/>
        <end position="312"/>
    </location>
</feature>
<accession>A0AAF5RTJ1</accession>
<evidence type="ECO:0000256" key="1">
    <source>
        <dbReference type="SAM" id="MobiDB-lite"/>
    </source>
</evidence>
<feature type="region of interest" description="Disordered" evidence="1">
    <location>
        <begin position="165"/>
        <end position="190"/>
    </location>
</feature>
<feature type="compositionally biased region" description="Basic and acidic residues" evidence="1">
    <location>
        <begin position="34"/>
        <end position="43"/>
    </location>
</feature>
<dbReference type="WBParaSite" id="mrna-Wban_01368">
    <property type="protein sequence ID" value="mrna-Wban_01368"/>
    <property type="gene ID" value="Wban_01368"/>
</dbReference>
<feature type="compositionally biased region" description="Polar residues" evidence="1">
    <location>
        <begin position="293"/>
        <end position="305"/>
    </location>
</feature>
<feature type="region of interest" description="Disordered" evidence="1">
    <location>
        <begin position="1"/>
        <end position="53"/>
    </location>
</feature>
<dbReference type="Proteomes" id="UP000093561">
    <property type="component" value="Unassembled WGS sequence"/>
</dbReference>
<feature type="compositionally biased region" description="Polar residues" evidence="1">
    <location>
        <begin position="23"/>
        <end position="33"/>
    </location>
</feature>
<proteinExistence type="predicted"/>
<reference evidence="2" key="2">
    <citation type="journal article" date="2016" name="Mol. Ecol.">
        <title>Population genomics of the filarial nematode parasite Wuchereria bancrofti from mosquitoes.</title>
        <authorList>
            <person name="Small S.T."/>
            <person name="Reimer L.J."/>
            <person name="Tisch D.J."/>
            <person name="King C.L."/>
            <person name="Christensen B.M."/>
            <person name="Siba P.M."/>
            <person name="Kazura J.W."/>
            <person name="Serre D."/>
            <person name="Zimmerman P.A."/>
        </authorList>
    </citation>
    <scope>NUCLEOTIDE SEQUENCE</scope>
    <source>
        <strain evidence="2">pt0022</strain>
    </source>
</reference>
<organism evidence="2 3">
    <name type="scientific">Wuchereria bancrofti</name>
    <dbReference type="NCBI Taxonomy" id="6293"/>
    <lineage>
        <taxon>Eukaryota</taxon>
        <taxon>Metazoa</taxon>
        <taxon>Ecdysozoa</taxon>
        <taxon>Nematoda</taxon>
        <taxon>Chromadorea</taxon>
        <taxon>Rhabditida</taxon>
        <taxon>Spirurina</taxon>
        <taxon>Spiruromorpha</taxon>
        <taxon>Filarioidea</taxon>
        <taxon>Onchocercidae</taxon>
        <taxon>Wuchereria</taxon>
    </lineage>
</organism>